<gene>
    <name evidence="1" type="ORF">GCM10022421_02750</name>
</gene>
<evidence type="ECO:0000313" key="1">
    <source>
        <dbReference type="EMBL" id="GAA3699811.1"/>
    </source>
</evidence>
<evidence type="ECO:0000313" key="2">
    <source>
        <dbReference type="Proteomes" id="UP001501479"/>
    </source>
</evidence>
<keyword evidence="2" id="KW-1185">Reference proteome</keyword>
<reference evidence="2" key="1">
    <citation type="journal article" date="2019" name="Int. J. Syst. Evol. Microbiol.">
        <title>The Global Catalogue of Microorganisms (GCM) 10K type strain sequencing project: providing services to taxonomists for standard genome sequencing and annotation.</title>
        <authorList>
            <consortium name="The Broad Institute Genomics Platform"/>
            <consortium name="The Broad Institute Genome Sequencing Center for Infectious Disease"/>
            <person name="Wu L."/>
            <person name="Ma J."/>
        </authorList>
    </citation>
    <scope>NUCLEOTIDE SEQUENCE [LARGE SCALE GENOMIC DNA]</scope>
    <source>
        <strain evidence="2">JCM 17329</strain>
    </source>
</reference>
<proteinExistence type="predicted"/>
<protein>
    <submittedName>
        <fullName evidence="1">Uncharacterized protein</fullName>
    </submittedName>
</protein>
<sequence>MIIHLEHVGPGLAAQAVTADAVERGDPHLFQGRVWCCHLMWPKKVMQLKDAVTSKAVAAYRGIRAVTVDEDSAVPGERTRR</sequence>
<name>A0ABP7D2K7_9GAMM</name>
<dbReference type="Proteomes" id="UP001501479">
    <property type="component" value="Unassembled WGS sequence"/>
</dbReference>
<accession>A0ABP7D2K7</accession>
<organism evidence="1 2">
    <name type="scientific">Oceanisphaera sediminis</name>
    <dbReference type="NCBI Taxonomy" id="981381"/>
    <lineage>
        <taxon>Bacteria</taxon>
        <taxon>Pseudomonadati</taxon>
        <taxon>Pseudomonadota</taxon>
        <taxon>Gammaproteobacteria</taxon>
        <taxon>Aeromonadales</taxon>
        <taxon>Aeromonadaceae</taxon>
        <taxon>Oceanisphaera</taxon>
    </lineage>
</organism>
<dbReference type="EMBL" id="BAABDS010000003">
    <property type="protein sequence ID" value="GAA3699811.1"/>
    <property type="molecule type" value="Genomic_DNA"/>
</dbReference>
<comment type="caution">
    <text evidence="1">The sequence shown here is derived from an EMBL/GenBank/DDBJ whole genome shotgun (WGS) entry which is preliminary data.</text>
</comment>